<keyword evidence="2" id="KW-1185">Reference proteome</keyword>
<protein>
    <recommendedName>
        <fullName evidence="3">Transposase</fullName>
    </recommendedName>
</protein>
<gene>
    <name evidence="1" type="ORF">SAMN06295970_13521</name>
</gene>
<organism evidence="1 2">
    <name type="scientific">Noviherbaspirillum suwonense</name>
    <dbReference type="NCBI Taxonomy" id="1224511"/>
    <lineage>
        <taxon>Bacteria</taxon>
        <taxon>Pseudomonadati</taxon>
        <taxon>Pseudomonadota</taxon>
        <taxon>Betaproteobacteria</taxon>
        <taxon>Burkholderiales</taxon>
        <taxon>Oxalobacteraceae</taxon>
        <taxon>Noviherbaspirillum</taxon>
    </lineage>
</organism>
<evidence type="ECO:0008006" key="3">
    <source>
        <dbReference type="Google" id="ProtNLM"/>
    </source>
</evidence>
<dbReference type="RefSeq" id="WP_346772320.1">
    <property type="nucleotide sequence ID" value="NZ_FXUL01000035.1"/>
</dbReference>
<accession>A0ABY1QTW6</accession>
<dbReference type="Proteomes" id="UP001158049">
    <property type="component" value="Unassembled WGS sequence"/>
</dbReference>
<evidence type="ECO:0000313" key="2">
    <source>
        <dbReference type="Proteomes" id="UP001158049"/>
    </source>
</evidence>
<proteinExistence type="predicted"/>
<dbReference type="EMBL" id="FXUL01000035">
    <property type="protein sequence ID" value="SMP80353.1"/>
    <property type="molecule type" value="Genomic_DNA"/>
</dbReference>
<name>A0ABY1QTW6_9BURK</name>
<comment type="caution">
    <text evidence="1">The sequence shown here is derived from an EMBL/GenBank/DDBJ whole genome shotgun (WGS) entry which is preliminary data.</text>
</comment>
<evidence type="ECO:0000313" key="1">
    <source>
        <dbReference type="EMBL" id="SMP80353.1"/>
    </source>
</evidence>
<sequence>MGGKTLRSIGLARTRLHLNWKVASYNLQRFVYLKEAGVEACRCPRSVRIVENEQHNLKKRLGKNDARALLAHILYRHKEHGGLYRG</sequence>
<reference evidence="1 2" key="1">
    <citation type="submission" date="2017-05" db="EMBL/GenBank/DDBJ databases">
        <authorList>
            <person name="Varghese N."/>
            <person name="Submissions S."/>
        </authorList>
    </citation>
    <scope>NUCLEOTIDE SEQUENCE [LARGE SCALE GENOMIC DNA]</scope>
    <source>
        <strain evidence="1 2">DSM 26001</strain>
    </source>
</reference>